<organism evidence="1">
    <name type="scientific">marine metagenome</name>
    <dbReference type="NCBI Taxonomy" id="408172"/>
    <lineage>
        <taxon>unclassified sequences</taxon>
        <taxon>metagenomes</taxon>
        <taxon>ecological metagenomes</taxon>
    </lineage>
</organism>
<dbReference type="EMBL" id="UINC01044990">
    <property type="protein sequence ID" value="SVB51182.1"/>
    <property type="molecule type" value="Genomic_DNA"/>
</dbReference>
<dbReference type="GO" id="GO:0006493">
    <property type="term" value="P:protein O-linked glycosylation"/>
    <property type="evidence" value="ECO:0007669"/>
    <property type="project" value="InterPro"/>
</dbReference>
<dbReference type="SMART" id="SM00028">
    <property type="entry name" value="TPR"/>
    <property type="match status" value="6"/>
</dbReference>
<protein>
    <submittedName>
        <fullName evidence="1">Uncharacterized protein</fullName>
    </submittedName>
</protein>
<accession>A0A382ELI8</accession>
<proteinExistence type="predicted"/>
<dbReference type="InterPro" id="IPR037919">
    <property type="entry name" value="OGT"/>
</dbReference>
<dbReference type="Gene3D" id="1.25.40.10">
    <property type="entry name" value="Tetratricopeptide repeat domain"/>
    <property type="match status" value="2"/>
</dbReference>
<sequence length="241" mass="27841">MEIDTHKLLKEANEAQNSGKNELAKNLYKKILDLVPEHPDAHHNLSIILIKENLVEEARKHIEAFLENEHLMEEYYNTAGRFYLITKEFEKAVELLTKAIKINNNSIKPYFLKGTALRFLGKFYESLEYFKKSTELAPELPEVHNAYGVALGSVGKFEESIKYYKETIKLDPNFADAYANLATALHKSNNYTEAMEIFYKAIDLKPNNYLLYSNLASLYQSLGEDEKTFSFYEKSLELNSN</sequence>
<dbReference type="Pfam" id="PF13432">
    <property type="entry name" value="TPR_16"/>
    <property type="match status" value="1"/>
</dbReference>
<reference evidence="1" key="1">
    <citation type="submission" date="2018-05" db="EMBL/GenBank/DDBJ databases">
        <authorList>
            <person name="Lanie J.A."/>
            <person name="Ng W.-L."/>
            <person name="Kazmierczak K.M."/>
            <person name="Andrzejewski T.M."/>
            <person name="Davidsen T.M."/>
            <person name="Wayne K.J."/>
            <person name="Tettelin H."/>
            <person name="Glass J.I."/>
            <person name="Rusch D."/>
            <person name="Podicherti R."/>
            <person name="Tsui H.-C.T."/>
            <person name="Winkler M.E."/>
        </authorList>
    </citation>
    <scope>NUCLEOTIDE SEQUENCE</scope>
</reference>
<dbReference type="GO" id="GO:0097363">
    <property type="term" value="F:protein O-acetylglucosaminyltransferase activity"/>
    <property type="evidence" value="ECO:0007669"/>
    <property type="project" value="TreeGrafter"/>
</dbReference>
<dbReference type="PROSITE" id="PS50293">
    <property type="entry name" value="TPR_REGION"/>
    <property type="match status" value="2"/>
</dbReference>
<dbReference type="InterPro" id="IPR011990">
    <property type="entry name" value="TPR-like_helical_dom_sf"/>
</dbReference>
<name>A0A382ELI8_9ZZZZ</name>
<dbReference type="Pfam" id="PF13181">
    <property type="entry name" value="TPR_8"/>
    <property type="match status" value="3"/>
</dbReference>
<dbReference type="PANTHER" id="PTHR44366">
    <property type="entry name" value="UDP-N-ACETYLGLUCOSAMINE--PEPTIDE N-ACETYLGLUCOSAMINYLTRANSFERASE 110 KDA SUBUNIT"/>
    <property type="match status" value="1"/>
</dbReference>
<dbReference type="InterPro" id="IPR019734">
    <property type="entry name" value="TPR_rpt"/>
</dbReference>
<dbReference type="PROSITE" id="PS50005">
    <property type="entry name" value="TPR"/>
    <property type="match status" value="4"/>
</dbReference>
<gene>
    <name evidence="1" type="ORF">METZ01_LOCUS204036</name>
</gene>
<dbReference type="PANTHER" id="PTHR44366:SF1">
    <property type="entry name" value="UDP-N-ACETYLGLUCOSAMINE--PEPTIDE N-ACETYLGLUCOSAMINYLTRANSFERASE 110 KDA SUBUNIT"/>
    <property type="match status" value="1"/>
</dbReference>
<evidence type="ECO:0000313" key="1">
    <source>
        <dbReference type="EMBL" id="SVB51182.1"/>
    </source>
</evidence>
<dbReference type="AlphaFoldDB" id="A0A382ELI8"/>
<feature type="non-terminal residue" evidence="1">
    <location>
        <position position="241"/>
    </location>
</feature>
<dbReference type="SUPFAM" id="SSF48452">
    <property type="entry name" value="TPR-like"/>
    <property type="match status" value="1"/>
</dbReference>
<dbReference type="Pfam" id="PF14559">
    <property type="entry name" value="TPR_19"/>
    <property type="match status" value="1"/>
</dbReference>